<dbReference type="Gene3D" id="3.20.20.140">
    <property type="entry name" value="Metal-dependent hydrolases"/>
    <property type="match status" value="1"/>
</dbReference>
<evidence type="ECO:0000256" key="3">
    <source>
        <dbReference type="ARBA" id="ARBA00012417"/>
    </source>
</evidence>
<organism evidence="12 13">
    <name type="scientific">Aquibacillus halophilus</name>
    <dbReference type="NCBI Taxonomy" id="930132"/>
    <lineage>
        <taxon>Bacteria</taxon>
        <taxon>Bacillati</taxon>
        <taxon>Bacillota</taxon>
        <taxon>Bacilli</taxon>
        <taxon>Bacillales</taxon>
        <taxon>Bacillaceae</taxon>
        <taxon>Aquibacillus</taxon>
    </lineage>
</organism>
<evidence type="ECO:0000259" key="11">
    <source>
        <dbReference type="SMART" id="SM00481"/>
    </source>
</evidence>
<evidence type="ECO:0000256" key="10">
    <source>
        <dbReference type="ARBA" id="ARBA00049244"/>
    </source>
</evidence>
<keyword evidence="7" id="KW-0235">DNA replication</keyword>
<dbReference type="Gene3D" id="1.10.10.1600">
    <property type="entry name" value="Bacterial DNA polymerase III alpha subunit, thumb domain"/>
    <property type="match status" value="1"/>
</dbReference>
<dbReference type="EC" id="2.7.7.7" evidence="3"/>
<dbReference type="RefSeq" id="WP_153736517.1">
    <property type="nucleotide sequence ID" value="NZ_WJNG01000007.1"/>
</dbReference>
<dbReference type="EMBL" id="WJNG01000007">
    <property type="protein sequence ID" value="MRH42871.1"/>
    <property type="molecule type" value="Genomic_DNA"/>
</dbReference>
<dbReference type="Pfam" id="PF01336">
    <property type="entry name" value="tRNA_anti-codon"/>
    <property type="match status" value="1"/>
</dbReference>
<comment type="catalytic activity">
    <reaction evidence="10">
        <text>DNA(n) + a 2'-deoxyribonucleoside 5'-triphosphate = DNA(n+1) + diphosphate</text>
        <dbReference type="Rhea" id="RHEA:22508"/>
        <dbReference type="Rhea" id="RHEA-COMP:17339"/>
        <dbReference type="Rhea" id="RHEA-COMP:17340"/>
        <dbReference type="ChEBI" id="CHEBI:33019"/>
        <dbReference type="ChEBI" id="CHEBI:61560"/>
        <dbReference type="ChEBI" id="CHEBI:173112"/>
        <dbReference type="EC" id="2.7.7.7"/>
    </reaction>
</comment>
<evidence type="ECO:0000256" key="7">
    <source>
        <dbReference type="ARBA" id="ARBA00022705"/>
    </source>
</evidence>
<gene>
    <name evidence="12" type="primary">dnaE</name>
    <name evidence="12" type="ORF">GH741_09250</name>
</gene>
<comment type="function">
    <text evidence="9">DNA polymerase III is a complex, multichain enzyme responsible for most of the replicative synthesis in bacteria. This DNA polymerase also exhibits 3' to 5' exonuclease activity. The alpha chain is the DNA polymerase.</text>
</comment>
<keyword evidence="8" id="KW-0239">DNA-directed DNA polymerase</keyword>
<dbReference type="Gene3D" id="1.10.150.870">
    <property type="match status" value="1"/>
</dbReference>
<dbReference type="InterPro" id="IPR011708">
    <property type="entry name" value="DNA_pol3_alpha_NTPase_dom"/>
</dbReference>
<keyword evidence="5 12" id="KW-0808">Transferase</keyword>
<evidence type="ECO:0000256" key="8">
    <source>
        <dbReference type="ARBA" id="ARBA00022932"/>
    </source>
</evidence>
<dbReference type="InterPro" id="IPR029460">
    <property type="entry name" value="DNAPol_HHH"/>
</dbReference>
<comment type="similarity">
    <text evidence="2">Belongs to the DNA polymerase type-C family. DnaE subfamily.</text>
</comment>
<dbReference type="GO" id="GO:0005737">
    <property type="term" value="C:cytoplasm"/>
    <property type="evidence" value="ECO:0007669"/>
    <property type="project" value="UniProtKB-SubCell"/>
</dbReference>
<dbReference type="GO" id="GO:0003887">
    <property type="term" value="F:DNA-directed DNA polymerase activity"/>
    <property type="evidence" value="ECO:0007669"/>
    <property type="project" value="UniProtKB-KW"/>
</dbReference>
<evidence type="ECO:0000256" key="2">
    <source>
        <dbReference type="ARBA" id="ARBA00009496"/>
    </source>
</evidence>
<keyword evidence="6 12" id="KW-0548">Nucleotidyltransferase</keyword>
<dbReference type="Pfam" id="PF17657">
    <property type="entry name" value="DNA_pol3_finger"/>
    <property type="match status" value="1"/>
</dbReference>
<comment type="subcellular location">
    <subcellularLocation>
        <location evidence="1">Cytoplasm</location>
    </subcellularLocation>
</comment>
<evidence type="ECO:0000256" key="6">
    <source>
        <dbReference type="ARBA" id="ARBA00022695"/>
    </source>
</evidence>
<dbReference type="NCBIfam" id="TIGR00594">
    <property type="entry name" value="polc"/>
    <property type="match status" value="1"/>
</dbReference>
<evidence type="ECO:0000256" key="4">
    <source>
        <dbReference type="ARBA" id="ARBA00019114"/>
    </source>
</evidence>
<accession>A0A6A8DGM1</accession>
<dbReference type="InterPro" id="IPR004013">
    <property type="entry name" value="PHP_dom"/>
</dbReference>
<dbReference type="Proteomes" id="UP000799092">
    <property type="component" value="Unassembled WGS sequence"/>
</dbReference>
<dbReference type="InterPro" id="IPR040982">
    <property type="entry name" value="DNA_pol3_finger"/>
</dbReference>
<sequence length="1116" mass="128010">MEFTHLQIRSGYSLMKSSVMINKLVKRAKELNFKSLALTDEHVMHGAISFYQTCQKFGIKPILGMTVLLNDDNNQEESCVLLAENGVGYQNLLKLSTHIQLQEQELVSKVDLKEYLSGLVMILPLSQSPLLKLLNDDREKAFDHISSWKSLVSDNNFYLGVESSQQFEADFLGFLKDVCKERNIRAAVVGDVRYINKNGQVAYECLQAMREGNKWADNKKMVIKNQHLSSQQEIEDLFNGTWPELLIETEKISKRCNVELDLNRRMIPSYPVPTNESTFSYLESLCFKRLDSKFAQGRQEAETRLTYELEIIKKMDFSDYFLIVWDFIQYSKEQGIMVGPGRGSAAGSVVAYLLGITNVDPIEYGLLFERFLNPERVTMPDIDIDFSDHRRDEVIQYVKNKYGAEHVAQIVTFGTFAARSLLRELIKTLEIDQQDAEFILKEIPTQTSKSISDSVKASTELTDYVRQSSELQTLFRIAIHLEGLPRHVSTHAAGVIISQKPLVEHVPLISSGNDIYLTQFAMKELEAVGLLKMDFLGLRNLTLLERIVQSIKLNKNKTIVLEKIPLDDYKTFSLLQKGMTNGVFQLESQGMQQVLTNLKPTHFEDVVAVNALYRPGPMEYIPVYINRKHGHEPVSYPHQDLIPILEQTYGVLVYQEQIMQIANKVAGYTLGQADILRRAVSKKQSELMLQQQDEFIKGCTKNGYSKEVADEIFNWIVRFSNYGFNRSHAVAYSMISYQLAYLKTHYPPHFLAEVLTSVAGQHEKIRLYIREAKEFKIEVLQPSINKSFSNYIVDSGNIRIGLMTIKGVGHQVVREIIRVRKDGYFKHLFDFCLRVPLNIVNRQVIESLVLAGAFDETNTNRASLLATIDQAIEQGELFREFEDQPSFFQGDIELDASFVDTEPFSKMKQLSYEKELLGIYVSSHPLAEFRDKLRSNGILNLTELKANPGKNNMKSSAVIQEIKSIRTKRGDPMAFITLGDERDDMEAVLFPEVYRNVHRWLEEEVLVSVKGKVENRNGRTQLLISDIEQFKEEKLERIVSQQLFVKVMDDNHQLVLDKIKAIANKFPGDMPVIIYQEHKKTTYQLSSSYYIKYNQASLKEFYKEFGQKNVALKNIR</sequence>
<dbReference type="GO" id="GO:0006260">
    <property type="term" value="P:DNA replication"/>
    <property type="evidence" value="ECO:0007669"/>
    <property type="project" value="UniProtKB-KW"/>
</dbReference>
<evidence type="ECO:0000313" key="12">
    <source>
        <dbReference type="EMBL" id="MRH42871.1"/>
    </source>
</evidence>
<proteinExistence type="inferred from homology"/>
<dbReference type="Pfam" id="PF02811">
    <property type="entry name" value="PHP"/>
    <property type="match status" value="1"/>
</dbReference>
<dbReference type="SUPFAM" id="SSF89550">
    <property type="entry name" value="PHP domain-like"/>
    <property type="match status" value="1"/>
</dbReference>
<dbReference type="Pfam" id="PF07733">
    <property type="entry name" value="DNA_pol3_alpha"/>
    <property type="match status" value="1"/>
</dbReference>
<dbReference type="GO" id="GO:0008408">
    <property type="term" value="F:3'-5' exonuclease activity"/>
    <property type="evidence" value="ECO:0007669"/>
    <property type="project" value="InterPro"/>
</dbReference>
<dbReference type="InterPro" id="IPR041931">
    <property type="entry name" value="DNA_pol3_alpha_thumb_dom"/>
</dbReference>
<dbReference type="PANTHER" id="PTHR32294:SF0">
    <property type="entry name" value="DNA POLYMERASE III SUBUNIT ALPHA"/>
    <property type="match status" value="1"/>
</dbReference>
<dbReference type="PANTHER" id="PTHR32294">
    <property type="entry name" value="DNA POLYMERASE III SUBUNIT ALPHA"/>
    <property type="match status" value="1"/>
</dbReference>
<dbReference type="GO" id="GO:0003676">
    <property type="term" value="F:nucleic acid binding"/>
    <property type="evidence" value="ECO:0007669"/>
    <property type="project" value="InterPro"/>
</dbReference>
<keyword evidence="13" id="KW-1185">Reference proteome</keyword>
<name>A0A6A8DGM1_9BACI</name>
<dbReference type="SMART" id="SM00481">
    <property type="entry name" value="POLIIIAc"/>
    <property type="match status" value="1"/>
</dbReference>
<comment type="caution">
    <text evidence="12">The sequence shown here is derived from an EMBL/GenBank/DDBJ whole genome shotgun (WGS) entry which is preliminary data.</text>
</comment>
<evidence type="ECO:0000256" key="9">
    <source>
        <dbReference type="ARBA" id="ARBA00025611"/>
    </source>
</evidence>
<dbReference type="AlphaFoldDB" id="A0A6A8DGM1"/>
<dbReference type="Pfam" id="PF14579">
    <property type="entry name" value="HHH_6"/>
    <property type="match status" value="1"/>
</dbReference>
<feature type="domain" description="Polymerase/histidinol phosphatase N-terminal" evidence="11">
    <location>
        <begin position="4"/>
        <end position="71"/>
    </location>
</feature>
<protein>
    <recommendedName>
        <fullName evidence="4">DNA polymerase III subunit alpha</fullName>
        <ecNumber evidence="3">2.7.7.7</ecNumber>
    </recommendedName>
</protein>
<evidence type="ECO:0000313" key="13">
    <source>
        <dbReference type="Proteomes" id="UP000799092"/>
    </source>
</evidence>
<dbReference type="InterPro" id="IPR016195">
    <property type="entry name" value="Pol/histidinol_Pase-like"/>
</dbReference>
<dbReference type="InterPro" id="IPR004365">
    <property type="entry name" value="NA-bd_OB_tRNA"/>
</dbReference>
<reference evidence="12" key="1">
    <citation type="submission" date="2019-11" db="EMBL/GenBank/DDBJ databases">
        <authorList>
            <person name="Li J."/>
        </authorList>
    </citation>
    <scope>NUCLEOTIDE SEQUENCE</scope>
    <source>
        <strain evidence="12">B6B</strain>
    </source>
</reference>
<dbReference type="NCBIfam" id="NF004226">
    <property type="entry name" value="PRK05673.1"/>
    <property type="match status" value="1"/>
</dbReference>
<dbReference type="InterPro" id="IPR003141">
    <property type="entry name" value="Pol/His_phosphatase_N"/>
</dbReference>
<dbReference type="InterPro" id="IPR004805">
    <property type="entry name" value="DnaE2/DnaE/PolC"/>
</dbReference>
<evidence type="ECO:0000256" key="5">
    <source>
        <dbReference type="ARBA" id="ARBA00022679"/>
    </source>
</evidence>
<evidence type="ECO:0000256" key="1">
    <source>
        <dbReference type="ARBA" id="ARBA00004496"/>
    </source>
</evidence>
<dbReference type="OrthoDB" id="9803237at2"/>
<dbReference type="CDD" id="cd04485">
    <property type="entry name" value="DnaE_OBF"/>
    <property type="match status" value="1"/>
</dbReference>